<dbReference type="InterPro" id="IPR032508">
    <property type="entry name" value="FecR_C"/>
</dbReference>
<dbReference type="FunFam" id="2.60.120.1440:FF:000001">
    <property type="entry name" value="Putative anti-sigma factor"/>
    <property type="match status" value="1"/>
</dbReference>
<keyword evidence="1" id="KW-0812">Transmembrane</keyword>
<evidence type="ECO:0000256" key="1">
    <source>
        <dbReference type="SAM" id="Phobius"/>
    </source>
</evidence>
<sequence>MNRANFTSDDFIMDEYFQRWIFSPDDETDTYWRNYLHENPHQQAVVTEAKEFLHVFTIDKNDGLQSRIGNLKKRVNQAIDSNAPLLQDESISVQSAAVISIEKNTTRRIWYAAAACVAICAVTILLWEVAFPSTQLYSTDRGHRSIITLEDGTKVWLNVDSKLTAPKSFNGKPSREVTLNGEAFFEVTKNPNQPFIVHTADLNVKVLGTSFNVSAYPEQRNVETTLVEGKVSIATNGSETKSITLLPNQRAIYQKESKNMTLVDQKNTASLTGWKDGNLNFENIPLDEIIAALERWYNVTIHIPANTKLKCRFSAKVETKTLEEVLELFQASEGITYEIKGKDVYIEGFICAE</sequence>
<dbReference type="PIRSF" id="PIRSF018266">
    <property type="entry name" value="FecR"/>
    <property type="match status" value="1"/>
</dbReference>
<dbReference type="InterPro" id="IPR012373">
    <property type="entry name" value="Ferrdict_sens_TM"/>
</dbReference>
<dbReference type="Gene3D" id="3.55.50.30">
    <property type="match status" value="1"/>
</dbReference>
<dbReference type="Pfam" id="PF04773">
    <property type="entry name" value="FecR"/>
    <property type="match status" value="1"/>
</dbReference>
<feature type="domain" description="FecR protein" evidence="2">
    <location>
        <begin position="137"/>
        <end position="231"/>
    </location>
</feature>
<dbReference type="Gene3D" id="2.60.120.1440">
    <property type="match status" value="1"/>
</dbReference>
<organism evidence="4 5">
    <name type="scientific">Pseudochryseolinea flava</name>
    <dbReference type="NCBI Taxonomy" id="2059302"/>
    <lineage>
        <taxon>Bacteria</taxon>
        <taxon>Pseudomonadati</taxon>
        <taxon>Bacteroidota</taxon>
        <taxon>Cytophagia</taxon>
        <taxon>Cytophagales</taxon>
        <taxon>Fulvivirgaceae</taxon>
        <taxon>Pseudochryseolinea</taxon>
    </lineage>
</organism>
<dbReference type="PANTHER" id="PTHR30273">
    <property type="entry name" value="PERIPLASMIC SIGNAL SENSOR AND SIGMA FACTOR ACTIVATOR FECR-RELATED"/>
    <property type="match status" value="1"/>
</dbReference>
<evidence type="ECO:0000313" key="4">
    <source>
        <dbReference type="EMBL" id="RAV99245.1"/>
    </source>
</evidence>
<dbReference type="OrthoDB" id="1099916at2"/>
<dbReference type="RefSeq" id="WP_112748759.1">
    <property type="nucleotide sequence ID" value="NZ_QMFY01000012.1"/>
</dbReference>
<dbReference type="GO" id="GO:0016989">
    <property type="term" value="F:sigma factor antagonist activity"/>
    <property type="evidence" value="ECO:0007669"/>
    <property type="project" value="TreeGrafter"/>
</dbReference>
<accession>A0A364XY70</accession>
<dbReference type="EMBL" id="QMFY01000012">
    <property type="protein sequence ID" value="RAV99245.1"/>
    <property type="molecule type" value="Genomic_DNA"/>
</dbReference>
<dbReference type="PANTHER" id="PTHR30273:SF2">
    <property type="entry name" value="PROTEIN FECR"/>
    <property type="match status" value="1"/>
</dbReference>
<name>A0A364XY70_9BACT</name>
<keyword evidence="5" id="KW-1185">Reference proteome</keyword>
<evidence type="ECO:0000313" key="5">
    <source>
        <dbReference type="Proteomes" id="UP000251889"/>
    </source>
</evidence>
<dbReference type="Pfam" id="PF16344">
    <property type="entry name" value="FecR_C"/>
    <property type="match status" value="1"/>
</dbReference>
<evidence type="ECO:0000259" key="2">
    <source>
        <dbReference type="Pfam" id="PF04773"/>
    </source>
</evidence>
<protein>
    <submittedName>
        <fullName evidence="4">Anti-sigma factor</fullName>
    </submittedName>
</protein>
<reference evidence="4 5" key="1">
    <citation type="submission" date="2018-06" db="EMBL/GenBank/DDBJ databases">
        <title>Chryseolinea flavus sp. nov., a member of the phylum Bacteroidetes isolated from soil.</title>
        <authorList>
            <person name="Li Y."/>
            <person name="Wang J."/>
        </authorList>
    </citation>
    <scope>NUCLEOTIDE SEQUENCE [LARGE SCALE GENOMIC DNA]</scope>
    <source>
        <strain evidence="4 5">SDU1-6</strain>
    </source>
</reference>
<feature type="transmembrane region" description="Helical" evidence="1">
    <location>
        <begin position="109"/>
        <end position="127"/>
    </location>
</feature>
<gene>
    <name evidence="4" type="ORF">DQQ10_20330</name>
</gene>
<evidence type="ECO:0000259" key="3">
    <source>
        <dbReference type="Pfam" id="PF16344"/>
    </source>
</evidence>
<dbReference type="Proteomes" id="UP000251889">
    <property type="component" value="Unassembled WGS sequence"/>
</dbReference>
<feature type="domain" description="Protein FecR C-terminal" evidence="3">
    <location>
        <begin position="279"/>
        <end position="346"/>
    </location>
</feature>
<dbReference type="InterPro" id="IPR006860">
    <property type="entry name" value="FecR"/>
</dbReference>
<proteinExistence type="predicted"/>
<dbReference type="AlphaFoldDB" id="A0A364XY70"/>
<comment type="caution">
    <text evidence="4">The sequence shown here is derived from an EMBL/GenBank/DDBJ whole genome shotgun (WGS) entry which is preliminary data.</text>
</comment>
<keyword evidence="1" id="KW-0472">Membrane</keyword>
<keyword evidence="1" id="KW-1133">Transmembrane helix</keyword>